<evidence type="ECO:0000256" key="9">
    <source>
        <dbReference type="NCBIfam" id="TIGR00233"/>
    </source>
</evidence>
<dbReference type="GO" id="GO:0004830">
    <property type="term" value="F:tryptophan-tRNA ligase activity"/>
    <property type="evidence" value="ECO:0007669"/>
    <property type="project" value="UniProtKB-UniRule"/>
</dbReference>
<dbReference type="Gene3D" id="3.40.50.620">
    <property type="entry name" value="HUPs"/>
    <property type="match status" value="1"/>
</dbReference>
<dbReference type="Proteomes" id="UP000216339">
    <property type="component" value="Unassembled WGS sequence"/>
</dbReference>
<dbReference type="GO" id="GO:0006436">
    <property type="term" value="P:tryptophanyl-tRNA aminoacylation"/>
    <property type="evidence" value="ECO:0007669"/>
    <property type="project" value="UniProtKB-UniRule"/>
</dbReference>
<dbReference type="Pfam" id="PF00579">
    <property type="entry name" value="tRNA-synt_1b"/>
    <property type="match status" value="1"/>
</dbReference>
<evidence type="ECO:0000256" key="6">
    <source>
        <dbReference type="ARBA" id="ARBA00022917"/>
    </source>
</evidence>
<evidence type="ECO:0000256" key="5">
    <source>
        <dbReference type="ARBA" id="ARBA00022840"/>
    </source>
</evidence>
<dbReference type="InterPro" id="IPR002305">
    <property type="entry name" value="aa-tRNA-synth_Ic"/>
</dbReference>
<dbReference type="InterPro" id="IPR050203">
    <property type="entry name" value="Trp-tRNA_synthetase"/>
</dbReference>
<proteinExistence type="inferred from homology"/>
<comment type="catalytic activity">
    <reaction evidence="8">
        <text>tRNA(Trp) + L-tryptophan + ATP = L-tryptophyl-tRNA(Trp) + AMP + diphosphate + H(+)</text>
        <dbReference type="Rhea" id="RHEA:24080"/>
        <dbReference type="Rhea" id="RHEA-COMP:9671"/>
        <dbReference type="Rhea" id="RHEA-COMP:9705"/>
        <dbReference type="ChEBI" id="CHEBI:15378"/>
        <dbReference type="ChEBI" id="CHEBI:30616"/>
        <dbReference type="ChEBI" id="CHEBI:33019"/>
        <dbReference type="ChEBI" id="CHEBI:57912"/>
        <dbReference type="ChEBI" id="CHEBI:78442"/>
        <dbReference type="ChEBI" id="CHEBI:78535"/>
        <dbReference type="ChEBI" id="CHEBI:456215"/>
        <dbReference type="EC" id="6.1.1.2"/>
    </reaction>
</comment>
<dbReference type="AlphaFoldDB" id="A0A271IZG4"/>
<dbReference type="InterPro" id="IPR002306">
    <property type="entry name" value="Trp-tRNA-ligase"/>
</dbReference>
<keyword evidence="12" id="KW-1185">Reference proteome</keyword>
<dbReference type="PRINTS" id="PR01039">
    <property type="entry name" value="TRNASYNTHTRP"/>
</dbReference>
<gene>
    <name evidence="11" type="ORF">BSZ37_09310</name>
</gene>
<dbReference type="EC" id="6.1.1.2" evidence="2 9"/>
<dbReference type="EMBL" id="MQWD01000001">
    <property type="protein sequence ID" value="PAP76626.1"/>
    <property type="molecule type" value="Genomic_DNA"/>
</dbReference>
<comment type="caution">
    <text evidence="11">The sequence shown here is derived from an EMBL/GenBank/DDBJ whole genome shotgun (WGS) entry which is preliminary data.</text>
</comment>
<keyword evidence="6 10" id="KW-0648">Protein biosynthesis</keyword>
<evidence type="ECO:0000256" key="1">
    <source>
        <dbReference type="ARBA" id="ARBA00005594"/>
    </source>
</evidence>
<keyword evidence="5 10" id="KW-0067">ATP-binding</keyword>
<keyword evidence="3 10" id="KW-0436">Ligase</keyword>
<evidence type="ECO:0000313" key="12">
    <source>
        <dbReference type="Proteomes" id="UP000216339"/>
    </source>
</evidence>
<evidence type="ECO:0000313" key="11">
    <source>
        <dbReference type="EMBL" id="PAP76626.1"/>
    </source>
</evidence>
<dbReference type="Gene3D" id="1.10.240.10">
    <property type="entry name" value="Tyrosyl-Transfer RNA Synthetase"/>
    <property type="match status" value="1"/>
</dbReference>
<dbReference type="GO" id="GO:0005829">
    <property type="term" value="C:cytosol"/>
    <property type="evidence" value="ECO:0007669"/>
    <property type="project" value="TreeGrafter"/>
</dbReference>
<dbReference type="InterPro" id="IPR014729">
    <property type="entry name" value="Rossmann-like_a/b/a_fold"/>
</dbReference>
<dbReference type="SUPFAM" id="SSF52374">
    <property type="entry name" value="Nucleotidylyl transferase"/>
    <property type="match status" value="1"/>
</dbReference>
<evidence type="ECO:0000256" key="7">
    <source>
        <dbReference type="ARBA" id="ARBA00023146"/>
    </source>
</evidence>
<dbReference type="NCBIfam" id="TIGR00233">
    <property type="entry name" value="trpS"/>
    <property type="match status" value="1"/>
</dbReference>
<accession>A0A271IZG4</accession>
<dbReference type="GO" id="GO:0005524">
    <property type="term" value="F:ATP binding"/>
    <property type="evidence" value="ECO:0007669"/>
    <property type="project" value="UniProtKB-KW"/>
</dbReference>
<sequence length="339" mass="36989">MSDSSPLPVIVSGIQPSGTLHLGNYLGAIRQNIALANDETARSEAFLFIVDYHALTTLRDADALRRYTLDVALDYLALGLDPSRASLFVQSDVPQLTELTWIFLCLTPTAILEKGVSYKDKVAQGLTANGGLLTYPILQAADILAYTAPGRDLVVPVGADQKQNLEISRDTASRFNEAFCPDDPFFPLPEPYILDEVSVIPGLDGRKMSKSYGNTIGIFDEGKDLKKKVMSIVSDSTPLEDPKDPDADNTFALIRHFATDDERAEIAEAYRAGGYGYGHAKKALLGMIDRHFGEARERRRELAARPDDVRDILQAGAEAARARASDVTAQVRDAVGFLN</sequence>
<dbReference type="PROSITE" id="PS00178">
    <property type="entry name" value="AA_TRNA_LIGASE_I"/>
    <property type="match status" value="1"/>
</dbReference>
<name>A0A271IZG4_9BACT</name>
<protein>
    <recommendedName>
        <fullName evidence="2 9">Tryptophan--tRNA ligase</fullName>
        <ecNumber evidence="2 9">6.1.1.2</ecNumber>
    </recommendedName>
</protein>
<dbReference type="OrthoDB" id="9801042at2"/>
<dbReference type="FunFam" id="1.10.240.10:FF:000005">
    <property type="entry name" value="Tryptophan--tRNA ligase"/>
    <property type="match status" value="1"/>
</dbReference>
<dbReference type="InterPro" id="IPR001412">
    <property type="entry name" value="aa-tRNA-synth_I_CS"/>
</dbReference>
<evidence type="ECO:0000256" key="2">
    <source>
        <dbReference type="ARBA" id="ARBA00013161"/>
    </source>
</evidence>
<keyword evidence="7 10" id="KW-0030">Aminoacyl-tRNA synthetase</keyword>
<dbReference type="CDD" id="cd00806">
    <property type="entry name" value="TrpRS_core"/>
    <property type="match status" value="1"/>
</dbReference>
<evidence type="ECO:0000256" key="4">
    <source>
        <dbReference type="ARBA" id="ARBA00022741"/>
    </source>
</evidence>
<dbReference type="RefSeq" id="WP_095510285.1">
    <property type="nucleotide sequence ID" value="NZ_MQWD01000001.1"/>
</dbReference>
<dbReference type="PANTHER" id="PTHR43766:SF1">
    <property type="entry name" value="TRYPTOPHAN--TRNA LIGASE, MITOCHONDRIAL"/>
    <property type="match status" value="1"/>
</dbReference>
<evidence type="ECO:0000256" key="10">
    <source>
        <dbReference type="RuleBase" id="RU363036"/>
    </source>
</evidence>
<comment type="similarity">
    <text evidence="1 10">Belongs to the class-I aminoacyl-tRNA synthetase family.</text>
</comment>
<organism evidence="11 12">
    <name type="scientific">Rubrivirga marina</name>
    <dbReference type="NCBI Taxonomy" id="1196024"/>
    <lineage>
        <taxon>Bacteria</taxon>
        <taxon>Pseudomonadati</taxon>
        <taxon>Rhodothermota</taxon>
        <taxon>Rhodothermia</taxon>
        <taxon>Rhodothermales</taxon>
        <taxon>Rubricoccaceae</taxon>
        <taxon>Rubrivirga</taxon>
    </lineage>
</organism>
<dbReference type="PANTHER" id="PTHR43766">
    <property type="entry name" value="TRYPTOPHAN--TRNA LIGASE, MITOCHONDRIAL"/>
    <property type="match status" value="1"/>
</dbReference>
<evidence type="ECO:0000256" key="3">
    <source>
        <dbReference type="ARBA" id="ARBA00022598"/>
    </source>
</evidence>
<evidence type="ECO:0000256" key="8">
    <source>
        <dbReference type="ARBA" id="ARBA00049929"/>
    </source>
</evidence>
<reference evidence="11 12" key="1">
    <citation type="submission" date="2016-11" db="EMBL/GenBank/DDBJ databases">
        <title>Study of marine rhodopsin-containing bacteria.</title>
        <authorList>
            <person name="Yoshizawa S."/>
            <person name="Kumagai Y."/>
            <person name="Kogure K."/>
        </authorList>
    </citation>
    <scope>NUCLEOTIDE SEQUENCE [LARGE SCALE GENOMIC DNA]</scope>
    <source>
        <strain evidence="11 12">SAORIC-28</strain>
    </source>
</reference>
<keyword evidence="4 10" id="KW-0547">Nucleotide-binding</keyword>